<dbReference type="AlphaFoldDB" id="A0A0E9TFP3"/>
<organism evidence="1">
    <name type="scientific">Anguilla anguilla</name>
    <name type="common">European freshwater eel</name>
    <name type="synonym">Muraena anguilla</name>
    <dbReference type="NCBI Taxonomy" id="7936"/>
    <lineage>
        <taxon>Eukaryota</taxon>
        <taxon>Metazoa</taxon>
        <taxon>Chordata</taxon>
        <taxon>Craniata</taxon>
        <taxon>Vertebrata</taxon>
        <taxon>Euteleostomi</taxon>
        <taxon>Actinopterygii</taxon>
        <taxon>Neopterygii</taxon>
        <taxon>Teleostei</taxon>
        <taxon>Anguilliformes</taxon>
        <taxon>Anguillidae</taxon>
        <taxon>Anguilla</taxon>
    </lineage>
</organism>
<proteinExistence type="predicted"/>
<name>A0A0E9TFP3_ANGAN</name>
<sequence length="30" mass="3382">MYLHLFDVAASEDSIRMAEQNSLKSPGKEN</sequence>
<reference evidence="1" key="1">
    <citation type="submission" date="2014-11" db="EMBL/GenBank/DDBJ databases">
        <authorList>
            <person name="Amaro Gonzalez C."/>
        </authorList>
    </citation>
    <scope>NUCLEOTIDE SEQUENCE</scope>
</reference>
<evidence type="ECO:0000313" key="1">
    <source>
        <dbReference type="EMBL" id="JAH52489.1"/>
    </source>
</evidence>
<reference evidence="1" key="2">
    <citation type="journal article" date="2015" name="Fish Shellfish Immunol.">
        <title>Early steps in the European eel (Anguilla anguilla)-Vibrio vulnificus interaction in the gills: Role of the RtxA13 toxin.</title>
        <authorList>
            <person name="Callol A."/>
            <person name="Pajuelo D."/>
            <person name="Ebbesson L."/>
            <person name="Teles M."/>
            <person name="MacKenzie S."/>
            <person name="Amaro C."/>
        </authorList>
    </citation>
    <scope>NUCLEOTIDE SEQUENCE</scope>
</reference>
<dbReference type="EMBL" id="GBXM01056088">
    <property type="protein sequence ID" value="JAH52489.1"/>
    <property type="molecule type" value="Transcribed_RNA"/>
</dbReference>
<accession>A0A0E9TFP3</accession>
<protein>
    <submittedName>
        <fullName evidence="1">Uncharacterized protein</fullName>
    </submittedName>
</protein>